<sequence length="95" mass="10647">MSIKDLLRSEESITWGQIKAQLYYFTEDQLSQNVVFWGDCKGGKFSALQVLTEDHINPSGEGCEPVSLYANDPEYIEGEPITFAKGSVILELIED</sequence>
<evidence type="ECO:0000313" key="2">
    <source>
        <dbReference type="Proteomes" id="UP000184108"/>
    </source>
</evidence>
<name>A0A1M4ZHJ1_9FLAO</name>
<gene>
    <name evidence="1" type="ORF">SAMN02787073_1594</name>
</gene>
<dbReference type="EMBL" id="FQVE01000002">
    <property type="protein sequence ID" value="SHF17272.1"/>
    <property type="molecule type" value="Genomic_DNA"/>
</dbReference>
<dbReference type="RefSeq" id="WP_139259834.1">
    <property type="nucleotide sequence ID" value="NZ_FQVE01000002.1"/>
</dbReference>
<dbReference type="AlphaFoldDB" id="A0A1M4ZHJ1"/>
<reference evidence="2" key="1">
    <citation type="submission" date="2016-11" db="EMBL/GenBank/DDBJ databases">
        <authorList>
            <person name="Varghese N."/>
            <person name="Submissions S."/>
        </authorList>
    </citation>
    <scope>NUCLEOTIDE SEQUENCE [LARGE SCALE GENOMIC DNA]</scope>
    <source>
        <strain evidence="2">YR203</strain>
    </source>
</reference>
<proteinExistence type="predicted"/>
<protein>
    <submittedName>
        <fullName evidence="1">Uncharacterized protein</fullName>
    </submittedName>
</protein>
<dbReference type="Proteomes" id="UP000184108">
    <property type="component" value="Unassembled WGS sequence"/>
</dbReference>
<accession>A0A1M4ZHJ1</accession>
<evidence type="ECO:0000313" key="1">
    <source>
        <dbReference type="EMBL" id="SHF17272.1"/>
    </source>
</evidence>
<organism evidence="1 2">
    <name type="scientific">Chryseobacterium vrystaatense</name>
    <dbReference type="NCBI Taxonomy" id="307480"/>
    <lineage>
        <taxon>Bacteria</taxon>
        <taxon>Pseudomonadati</taxon>
        <taxon>Bacteroidota</taxon>
        <taxon>Flavobacteriia</taxon>
        <taxon>Flavobacteriales</taxon>
        <taxon>Weeksellaceae</taxon>
        <taxon>Chryseobacterium group</taxon>
        <taxon>Chryseobacterium</taxon>
    </lineage>
</organism>